<feature type="chain" id="PRO_5017763350" evidence="1">
    <location>
        <begin position="27"/>
        <end position="275"/>
    </location>
</feature>
<evidence type="ECO:0000256" key="1">
    <source>
        <dbReference type="SAM" id="SignalP"/>
    </source>
</evidence>
<organism evidence="2 3">
    <name type="scientific">Thermomonospora umbrina</name>
    <dbReference type="NCBI Taxonomy" id="111806"/>
    <lineage>
        <taxon>Bacteria</taxon>
        <taxon>Bacillati</taxon>
        <taxon>Actinomycetota</taxon>
        <taxon>Actinomycetes</taxon>
        <taxon>Streptosporangiales</taxon>
        <taxon>Thermomonosporaceae</taxon>
        <taxon>Thermomonospora</taxon>
    </lineage>
</organism>
<evidence type="ECO:0000313" key="3">
    <source>
        <dbReference type="Proteomes" id="UP000256661"/>
    </source>
</evidence>
<accession>A0A3D9SHZ5</accession>
<feature type="signal peptide" evidence="1">
    <location>
        <begin position="1"/>
        <end position="26"/>
    </location>
</feature>
<reference evidence="2 3" key="1">
    <citation type="submission" date="2018-08" db="EMBL/GenBank/DDBJ databases">
        <title>Sequencing the genomes of 1000 actinobacteria strains.</title>
        <authorList>
            <person name="Klenk H.-P."/>
        </authorList>
    </citation>
    <scope>NUCLEOTIDE SEQUENCE [LARGE SCALE GENOMIC DNA]</scope>
    <source>
        <strain evidence="2 3">DSM 43927</strain>
    </source>
</reference>
<dbReference type="OrthoDB" id="3679856at2"/>
<keyword evidence="1" id="KW-0732">Signal</keyword>
<comment type="caution">
    <text evidence="2">The sequence shown here is derived from an EMBL/GenBank/DDBJ whole genome shotgun (WGS) entry which is preliminary data.</text>
</comment>
<dbReference type="AlphaFoldDB" id="A0A3D9SHZ5"/>
<proteinExistence type="predicted"/>
<evidence type="ECO:0000313" key="2">
    <source>
        <dbReference type="EMBL" id="REE95548.1"/>
    </source>
</evidence>
<gene>
    <name evidence="2" type="ORF">DFJ69_0938</name>
</gene>
<protein>
    <submittedName>
        <fullName evidence="2">Uncharacterized protein</fullName>
    </submittedName>
</protein>
<dbReference type="EMBL" id="QTTT01000001">
    <property type="protein sequence ID" value="REE95548.1"/>
    <property type="molecule type" value="Genomic_DNA"/>
</dbReference>
<sequence>MRVHGVRGIILVTLLTGLLAPAPASADGPPPGRARSPQECAERLDCGLAELSAMTMPQRLALLRALQSGPAQRFQDGFANWNAIASVIELFMANGMGARGSWVSYANAAVLEGIVRGLALASGLSGDDGGNPGARRWARYLIDLRAGRLDVKAYHNRSWGIAEQESVDWGVLPVNNPAAPRREEATLYAASVGYRLVLRHEPTIVLVLRIIDQPHLSRCHHWLTDVTNPTPLRVGGQFFVALGRAPADVPGVAAALAQVAARYPECARGGSAATF</sequence>
<dbReference type="RefSeq" id="WP_116021326.1">
    <property type="nucleotide sequence ID" value="NZ_QTTT01000001.1"/>
</dbReference>
<dbReference type="Proteomes" id="UP000256661">
    <property type="component" value="Unassembled WGS sequence"/>
</dbReference>
<name>A0A3D9SHZ5_9ACTN</name>
<keyword evidence="3" id="KW-1185">Reference proteome</keyword>